<organism evidence="1 2">
    <name type="scientific">[Empedobacter] haloabium</name>
    <dbReference type="NCBI Taxonomy" id="592317"/>
    <lineage>
        <taxon>Bacteria</taxon>
        <taxon>Pseudomonadati</taxon>
        <taxon>Pseudomonadota</taxon>
        <taxon>Betaproteobacteria</taxon>
        <taxon>Burkholderiales</taxon>
        <taxon>Oxalobacteraceae</taxon>
        <taxon>Telluria group</taxon>
        <taxon>Telluria group incertae sedis</taxon>
    </lineage>
</organism>
<gene>
    <name evidence="1" type="ORF">E7V67_011370</name>
</gene>
<accession>A0ABZ1USF8</accession>
<protein>
    <submittedName>
        <fullName evidence="1">Uncharacterized protein</fullName>
    </submittedName>
</protein>
<sequence length="91" mass="10045">MKRRTRDVIDPTRVQFAQLERAQVDDDENAGLNCRGCMFDKQTAAICNTAATEAVKRGLRDCDAPDQFGDVVIYVATATDPRQLDLIGDLA</sequence>
<name>A0ABZ1USF8_9BURK</name>
<evidence type="ECO:0000313" key="2">
    <source>
        <dbReference type="Proteomes" id="UP000321323"/>
    </source>
</evidence>
<evidence type="ECO:0000313" key="1">
    <source>
        <dbReference type="EMBL" id="WUR15669.1"/>
    </source>
</evidence>
<reference evidence="1 2" key="1">
    <citation type="journal article" date="2019" name="Int. J. Syst. Evol. Microbiol.">
        <title>The Draft Whole-Genome Sequence of the Antibiotic Producer Empedobacter haloabium ATCC 31962 Provides Indications for Its Taxonomic Reclassification.</title>
        <authorList>
            <person name="Miess H."/>
            <person name="Arlt P."/>
            <person name="Apel A.K."/>
            <person name="Weber T."/>
            <person name="Nieselt K."/>
            <person name="Hanssen F."/>
            <person name="Czemmel S."/>
            <person name="Nahnsen S."/>
            <person name="Gross H."/>
        </authorList>
    </citation>
    <scope>NUCLEOTIDE SEQUENCE [LARGE SCALE GENOMIC DNA]</scope>
    <source>
        <strain evidence="1 2">ATCC 31962</strain>
    </source>
</reference>
<dbReference type="EMBL" id="CP136508">
    <property type="protein sequence ID" value="WUR15669.1"/>
    <property type="molecule type" value="Genomic_DNA"/>
</dbReference>
<keyword evidence="2" id="KW-1185">Reference proteome</keyword>
<dbReference type="Proteomes" id="UP000321323">
    <property type="component" value="Chromosome"/>
</dbReference>
<proteinExistence type="predicted"/>